<sequence length="881" mass="100736">MVFDFDRPLFLVQNVLSSFSYSLHELTDEEKYIEISKGLAEAFKDLPKDYDMRKVFLFLLLNSDADVIDLVAEDENFCHLIGTVKPISFILTLRLILQSGGSHFLQDLIAFGPFALSTSVIDSILSADELSPQKSVDVEFILNLSKSCFRRMTLNTSESAVILEKFFNYLVLFQNYGYSSLPNDKPYPCMNEDLKKGLHYINNLHLYEFTLKENVTLDQGKCWEGYAMRCATSNDSAVCKNLQPRSVDELIWSFRSVIISNLNKLLRELTVDNWMGMAEVTYYNGDKTLQRTLGEKTFQFLELLEKLSDDPRLPDLPAYLEAAMPFAMKPELKVEKTEDLSMDEMKSRFSCPVGRSSKLMKLFLTCPDIFQDDEKLGIIRDNCDLLDKSDVELILFSVVQILKEGNVNPSQEEILKSLSYQSTKYLTLENILEVKHNYLHCFGMESYLSGSQFIPNLLGAFNKLSFEQEDISEEWRCELIRLFILDPASVITKALQVGVKSPTLQRKIAEALFILKPESQTIIHGWVSELTDCCQFIRSEMDAFPKFALELWRKDILCKEEFLRKQVISGICKAMFANDWNMISMWITSMQFLLEEIINTSGKVGSIAVLLVYIGQVLEYCQQSIEEFNWGCMSVRGQALKIIQFLKCFQLSELEKDWFQCYIRKYSGMTLGQLEVFSSDDHPAKTTVNYGLCFNAQVKTSEFAAYILAEMLSFLLMDEWCGVADALKNLFAEHNDCSYSVFQSFQKSIMLLVAACGNVDLNVDSPHRSCLDFCVRCLGTVLKTKILPDLKMTNYLVVLEETLHLLCKLPSKVWNESGMHILPVVVDLMNKVPPQIEALNTLSTIIMNCPVNQSRELLEDKLKVIFEDAISEVSEVEMNDR</sequence>
<proteinExistence type="predicted"/>
<dbReference type="Proteomes" id="UP000515158">
    <property type="component" value="Unplaced"/>
</dbReference>
<accession>A0A6P8XY01</accession>
<organism evidence="2">
    <name type="scientific">Thrips palmi</name>
    <name type="common">Melon thrips</name>
    <dbReference type="NCBI Taxonomy" id="161013"/>
    <lineage>
        <taxon>Eukaryota</taxon>
        <taxon>Metazoa</taxon>
        <taxon>Ecdysozoa</taxon>
        <taxon>Arthropoda</taxon>
        <taxon>Hexapoda</taxon>
        <taxon>Insecta</taxon>
        <taxon>Pterygota</taxon>
        <taxon>Neoptera</taxon>
        <taxon>Paraneoptera</taxon>
        <taxon>Thysanoptera</taxon>
        <taxon>Terebrantia</taxon>
        <taxon>Thripoidea</taxon>
        <taxon>Thripidae</taxon>
        <taxon>Thrips</taxon>
    </lineage>
</organism>
<dbReference type="GeneID" id="117639965"/>
<dbReference type="OrthoDB" id="6588253at2759"/>
<dbReference type="KEGG" id="tpal:117639965"/>
<evidence type="ECO:0000313" key="3">
    <source>
        <dbReference type="RefSeq" id="XP_034231969.1"/>
    </source>
</evidence>
<evidence type="ECO:0000313" key="1">
    <source>
        <dbReference type="Proteomes" id="UP000515158"/>
    </source>
</evidence>
<dbReference type="AlphaFoldDB" id="A0A6P8XY01"/>
<evidence type="ECO:0000313" key="2">
    <source>
        <dbReference type="RefSeq" id="XP_034231968.1"/>
    </source>
</evidence>
<dbReference type="RefSeq" id="XP_034231968.1">
    <property type="nucleotide sequence ID" value="XM_034376077.1"/>
</dbReference>
<gene>
    <name evidence="2 3" type="primary">LOC117639965</name>
</gene>
<protein>
    <submittedName>
        <fullName evidence="2 3">Uncharacterized protein LOC117639965 isoform X1</fullName>
    </submittedName>
</protein>
<name>A0A6P8XY01_THRPL</name>
<reference evidence="2 3" key="1">
    <citation type="submission" date="2025-04" db="UniProtKB">
        <authorList>
            <consortium name="RefSeq"/>
        </authorList>
    </citation>
    <scope>IDENTIFICATION</scope>
    <source>
        <tissue evidence="2 3">Total insect</tissue>
    </source>
</reference>
<dbReference type="RefSeq" id="XP_034231969.1">
    <property type="nucleotide sequence ID" value="XM_034376078.1"/>
</dbReference>
<keyword evidence="1" id="KW-1185">Reference proteome</keyword>